<evidence type="ECO:0000313" key="3">
    <source>
        <dbReference type="Proteomes" id="UP001374584"/>
    </source>
</evidence>
<dbReference type="AlphaFoldDB" id="A0AAN9NLV0"/>
<feature type="region of interest" description="Disordered" evidence="1">
    <location>
        <begin position="1"/>
        <end position="30"/>
    </location>
</feature>
<accession>A0AAN9NLV0</accession>
<evidence type="ECO:0000256" key="1">
    <source>
        <dbReference type="SAM" id="MobiDB-lite"/>
    </source>
</evidence>
<gene>
    <name evidence="2" type="ORF">VNO80_06490</name>
</gene>
<dbReference type="EMBL" id="JAYMYR010000003">
    <property type="protein sequence ID" value="KAK7373093.1"/>
    <property type="molecule type" value="Genomic_DNA"/>
</dbReference>
<name>A0AAN9NLV0_PHACN</name>
<keyword evidence="3" id="KW-1185">Reference proteome</keyword>
<protein>
    <submittedName>
        <fullName evidence="2">Uncharacterized protein</fullName>
    </submittedName>
</protein>
<feature type="compositionally biased region" description="Polar residues" evidence="1">
    <location>
        <begin position="18"/>
        <end position="29"/>
    </location>
</feature>
<dbReference type="Proteomes" id="UP001374584">
    <property type="component" value="Unassembled WGS sequence"/>
</dbReference>
<sequence>MGGKNKKIIEPEDEQETQDSATELSNTSFGCGRHLDPRRELCLYLKGVAEARDVPSYVKDHPFGQPAVTSAHPHWEFYSRVKQSLLTKRAPRIV</sequence>
<comment type="caution">
    <text evidence="2">The sequence shown here is derived from an EMBL/GenBank/DDBJ whole genome shotgun (WGS) entry which is preliminary data.</text>
</comment>
<reference evidence="2 3" key="1">
    <citation type="submission" date="2024-01" db="EMBL/GenBank/DDBJ databases">
        <title>The genomes of 5 underutilized Papilionoideae crops provide insights into root nodulation and disease resistanc.</title>
        <authorList>
            <person name="Jiang F."/>
        </authorList>
    </citation>
    <scope>NUCLEOTIDE SEQUENCE [LARGE SCALE GENOMIC DNA]</scope>
    <source>
        <strain evidence="2">JINMINGXINNONG_FW02</strain>
        <tissue evidence="2">Leaves</tissue>
    </source>
</reference>
<organism evidence="2 3">
    <name type="scientific">Phaseolus coccineus</name>
    <name type="common">Scarlet runner bean</name>
    <name type="synonym">Phaseolus multiflorus</name>
    <dbReference type="NCBI Taxonomy" id="3886"/>
    <lineage>
        <taxon>Eukaryota</taxon>
        <taxon>Viridiplantae</taxon>
        <taxon>Streptophyta</taxon>
        <taxon>Embryophyta</taxon>
        <taxon>Tracheophyta</taxon>
        <taxon>Spermatophyta</taxon>
        <taxon>Magnoliopsida</taxon>
        <taxon>eudicotyledons</taxon>
        <taxon>Gunneridae</taxon>
        <taxon>Pentapetalae</taxon>
        <taxon>rosids</taxon>
        <taxon>fabids</taxon>
        <taxon>Fabales</taxon>
        <taxon>Fabaceae</taxon>
        <taxon>Papilionoideae</taxon>
        <taxon>50 kb inversion clade</taxon>
        <taxon>NPAAA clade</taxon>
        <taxon>indigoferoid/millettioid clade</taxon>
        <taxon>Phaseoleae</taxon>
        <taxon>Phaseolus</taxon>
    </lineage>
</organism>
<evidence type="ECO:0000313" key="2">
    <source>
        <dbReference type="EMBL" id="KAK7373093.1"/>
    </source>
</evidence>
<proteinExistence type="predicted"/>